<dbReference type="EMBL" id="PEIB01000001">
    <property type="protein sequence ID" value="RXJ74977.1"/>
    <property type="molecule type" value="Genomic_DNA"/>
</dbReference>
<dbReference type="InterPro" id="IPR054222">
    <property type="entry name" value="DUF6942"/>
</dbReference>
<reference evidence="1 2" key="1">
    <citation type="submission" date="2017-10" db="EMBL/GenBank/DDBJ databases">
        <title>Nyctiphanis sp. nov., isolated from the stomach of the euphausiid Nyctiphanes simplex (Hansen, 1911) in the Gulf of California.</title>
        <authorList>
            <person name="Gomez-Gil B."/>
            <person name="Aguilar-Mendez M."/>
            <person name="Lopez-Cortes A."/>
            <person name="Gomez-Gutierrez J."/>
            <person name="Roque A."/>
            <person name="Lang E."/>
            <person name="Gonzalez-Castillo A."/>
        </authorList>
    </citation>
    <scope>NUCLEOTIDE SEQUENCE [LARGE SCALE GENOMIC DNA]</scope>
    <source>
        <strain evidence="1 2">CAIM 600</strain>
    </source>
</reference>
<protein>
    <submittedName>
        <fullName evidence="1">Uncharacterized protein</fullName>
    </submittedName>
</protein>
<organism evidence="1 2">
    <name type="scientific">Veronia nyctiphanis</name>
    <dbReference type="NCBI Taxonomy" id="1278244"/>
    <lineage>
        <taxon>Bacteria</taxon>
        <taxon>Pseudomonadati</taxon>
        <taxon>Pseudomonadota</taxon>
        <taxon>Gammaproteobacteria</taxon>
        <taxon>Vibrionales</taxon>
        <taxon>Vibrionaceae</taxon>
        <taxon>Veronia</taxon>
    </lineage>
</organism>
<dbReference type="AlphaFoldDB" id="A0A4Q0YUK9"/>
<sequence length="173" mass="19260">MSFTALGDSKAIFSVYIEKSPPFEKAIGSPLPLETHYPLATGDIFAINQTGGNGWRKVFNVYAKLLFALPTTHRSFPDAFDSWQSFRDASLLQENSGTALYFGNADIKENARFGGLHIIAGRTHAKQLEIAGECVWLSESFAVHPDLPVFICPYFDYRQLSNIKIEQLVKLLG</sequence>
<evidence type="ECO:0000313" key="1">
    <source>
        <dbReference type="EMBL" id="RXJ74977.1"/>
    </source>
</evidence>
<name>A0A4Q0YUK9_9GAMM</name>
<evidence type="ECO:0000313" key="2">
    <source>
        <dbReference type="Proteomes" id="UP000290287"/>
    </source>
</evidence>
<dbReference type="Proteomes" id="UP000290287">
    <property type="component" value="Unassembled WGS sequence"/>
</dbReference>
<proteinExistence type="predicted"/>
<comment type="caution">
    <text evidence="1">The sequence shown here is derived from an EMBL/GenBank/DDBJ whole genome shotgun (WGS) entry which is preliminary data.</text>
</comment>
<gene>
    <name evidence="1" type="ORF">CS022_01795</name>
</gene>
<accession>A0A4Q0YUK9</accession>
<dbReference type="OrthoDB" id="6077837at2"/>
<keyword evidence="2" id="KW-1185">Reference proteome</keyword>
<dbReference type="Pfam" id="PF22098">
    <property type="entry name" value="DUF6942"/>
    <property type="match status" value="1"/>
</dbReference>